<protein>
    <recommendedName>
        <fullName evidence="3">RRM domain-containing protein</fullName>
    </recommendedName>
</protein>
<evidence type="ECO:0000313" key="2">
    <source>
        <dbReference type="Proteomes" id="UP001175211"/>
    </source>
</evidence>
<dbReference type="Gene3D" id="3.30.70.330">
    <property type="match status" value="1"/>
</dbReference>
<sequence>MLRLGSALRRPCGRCIPSVSYTTTAEYPFLHHTVRVENLPEGYNVGSIIDTVKANPSETITPSKNHLLVRFFDERTAKCCVEENKEEKLSLKIDDSTSPALDVQTVAVLAKYNATRTVQLRKLPESFTESQFNDILSEHGGVVSLRFDKTRGVTEAQFLDLHQASKARAEFVRAGAVPRFVDTDHFIYPEWYSKQDEQPNQERLVKIEGLEDVETRQICMRWTNNYNDFPLASFISACHTSEKEMWVYFPTSALARQFMSICDPMAKGKCTMTLQTTDQAVSRGIVTAIDLGARRLVSFPFNGKLSDEKRQTFGRFFHRFGRLDTRRITHTEGQLIVPFATVVGASSFIYHARQGLRTKSPVELNDVLPTFVGAHHSR</sequence>
<dbReference type="RefSeq" id="XP_060327413.1">
    <property type="nucleotide sequence ID" value="XM_060483282.1"/>
</dbReference>
<dbReference type="AlphaFoldDB" id="A0AA39MXS1"/>
<dbReference type="Proteomes" id="UP001175211">
    <property type="component" value="Unassembled WGS sequence"/>
</dbReference>
<name>A0AA39MXS1_ARMTA</name>
<keyword evidence="2" id="KW-1185">Reference proteome</keyword>
<evidence type="ECO:0000313" key="1">
    <source>
        <dbReference type="EMBL" id="KAK0450542.1"/>
    </source>
</evidence>
<dbReference type="SUPFAM" id="SSF54928">
    <property type="entry name" value="RNA-binding domain, RBD"/>
    <property type="match status" value="1"/>
</dbReference>
<dbReference type="GeneID" id="85366830"/>
<proteinExistence type="predicted"/>
<accession>A0AA39MXS1</accession>
<evidence type="ECO:0008006" key="3">
    <source>
        <dbReference type="Google" id="ProtNLM"/>
    </source>
</evidence>
<comment type="caution">
    <text evidence="1">The sequence shown here is derived from an EMBL/GenBank/DDBJ whole genome shotgun (WGS) entry which is preliminary data.</text>
</comment>
<reference evidence="1" key="1">
    <citation type="submission" date="2023-06" db="EMBL/GenBank/DDBJ databases">
        <authorList>
            <consortium name="Lawrence Berkeley National Laboratory"/>
            <person name="Ahrendt S."/>
            <person name="Sahu N."/>
            <person name="Indic B."/>
            <person name="Wong-Bajracharya J."/>
            <person name="Merenyi Z."/>
            <person name="Ke H.-M."/>
            <person name="Monk M."/>
            <person name="Kocsube S."/>
            <person name="Drula E."/>
            <person name="Lipzen A."/>
            <person name="Balint B."/>
            <person name="Henrissat B."/>
            <person name="Andreopoulos B."/>
            <person name="Martin F.M."/>
            <person name="Harder C.B."/>
            <person name="Rigling D."/>
            <person name="Ford K.L."/>
            <person name="Foster G.D."/>
            <person name="Pangilinan J."/>
            <person name="Papanicolaou A."/>
            <person name="Barry K."/>
            <person name="LaButti K."/>
            <person name="Viragh M."/>
            <person name="Koriabine M."/>
            <person name="Yan M."/>
            <person name="Riley R."/>
            <person name="Champramary S."/>
            <person name="Plett K.L."/>
            <person name="Tsai I.J."/>
            <person name="Slot J."/>
            <person name="Sipos G."/>
            <person name="Plett J."/>
            <person name="Nagy L.G."/>
            <person name="Grigoriev I.V."/>
        </authorList>
    </citation>
    <scope>NUCLEOTIDE SEQUENCE</scope>
    <source>
        <strain evidence="1">CCBAS 213</strain>
    </source>
</reference>
<dbReference type="InterPro" id="IPR035979">
    <property type="entry name" value="RBD_domain_sf"/>
</dbReference>
<organism evidence="1 2">
    <name type="scientific">Armillaria tabescens</name>
    <name type="common">Ringless honey mushroom</name>
    <name type="synonym">Agaricus tabescens</name>
    <dbReference type="NCBI Taxonomy" id="1929756"/>
    <lineage>
        <taxon>Eukaryota</taxon>
        <taxon>Fungi</taxon>
        <taxon>Dikarya</taxon>
        <taxon>Basidiomycota</taxon>
        <taxon>Agaricomycotina</taxon>
        <taxon>Agaricomycetes</taxon>
        <taxon>Agaricomycetidae</taxon>
        <taxon>Agaricales</taxon>
        <taxon>Marasmiineae</taxon>
        <taxon>Physalacriaceae</taxon>
        <taxon>Desarmillaria</taxon>
    </lineage>
</organism>
<dbReference type="EMBL" id="JAUEPS010000035">
    <property type="protein sequence ID" value="KAK0450542.1"/>
    <property type="molecule type" value="Genomic_DNA"/>
</dbReference>
<dbReference type="GO" id="GO:0003676">
    <property type="term" value="F:nucleic acid binding"/>
    <property type="evidence" value="ECO:0007669"/>
    <property type="project" value="InterPro"/>
</dbReference>
<dbReference type="InterPro" id="IPR012677">
    <property type="entry name" value="Nucleotide-bd_a/b_plait_sf"/>
</dbReference>
<gene>
    <name evidence="1" type="ORF">EV420DRAFT_738935</name>
</gene>